<feature type="chain" id="PRO_5032761273" evidence="1">
    <location>
        <begin position="21"/>
        <end position="499"/>
    </location>
</feature>
<evidence type="ECO:0000256" key="1">
    <source>
        <dbReference type="SAM" id="SignalP"/>
    </source>
</evidence>
<dbReference type="InterPro" id="IPR036514">
    <property type="entry name" value="SGNH_hydro_sf"/>
</dbReference>
<feature type="signal peptide" evidence="1">
    <location>
        <begin position="1"/>
        <end position="20"/>
    </location>
</feature>
<dbReference type="Gene3D" id="2.60.120.260">
    <property type="entry name" value="Galactose-binding domain-like"/>
    <property type="match status" value="1"/>
</dbReference>
<accession>A0A841EHS4</accession>
<dbReference type="EC" id="3.2.1.18" evidence="2"/>
<name>A0A841EHS4_9BACT</name>
<evidence type="ECO:0000313" key="3">
    <source>
        <dbReference type="Proteomes" id="UP000524404"/>
    </source>
</evidence>
<dbReference type="PANTHER" id="PTHR30383:SF28">
    <property type="entry name" value="LIPASE_ACYLHYDROLASE"/>
    <property type="match status" value="1"/>
</dbReference>
<keyword evidence="3" id="KW-1185">Reference proteome</keyword>
<gene>
    <name evidence="2" type="ORF">HNP25_001188</name>
</gene>
<dbReference type="GO" id="GO:0004622">
    <property type="term" value="F:phosphatidylcholine lysophospholipase activity"/>
    <property type="evidence" value="ECO:0007669"/>
    <property type="project" value="TreeGrafter"/>
</dbReference>
<dbReference type="AlphaFoldDB" id="A0A841EHS4"/>
<dbReference type="Proteomes" id="UP000524404">
    <property type="component" value="Unassembled WGS sequence"/>
</dbReference>
<protein>
    <submittedName>
        <fullName evidence="2">Sialidase-1</fullName>
        <ecNumber evidence="2">3.2.1.18</ecNumber>
    </submittedName>
</protein>
<sequence>MYVKIIFLLLLTVIMSKGQSADNLSDIYPQNNKPLYKESILTWKSTKIGSYHIYISENLEELTHANIKSPSYRGVVKKPFYNTAALNLKKGVKYYWRIDTEINSQIMLGNVNSFINPISSSNYHTVRNGLRNSFLQFNTLKFGRVAFLGGSITYNGGWRDSVMKYLTKRFPKTTFEFINAGVPSMGSTPAAFRLEKDVLSKGKIDLLIEEAAVNDGTNGNNFSKVEQIRAMEGIVRHTKKTNPLVDIVFLYFVDPGKIDSYKKNVIPDVILNHDFVANTYQIPSINLAKEVTDRINIGEFDWKNDFINLHPSPFGQGVYARSIIDFLETTWGEGKLMNAKTMSPLLPAKIDSLCYESGYLVDIDHAELSEGWSINPAWKPKDDKGTREDYVNVPMLITETPEEILTFKFTGRAVGISTASGSDAGIILSSVDNGPWKPTDLFTNWSKSTHLPWYFTLYPDLAKGNHVLKLKMSSNKNSKSDGNVARIRYFYVSGSKDSE</sequence>
<keyword evidence="1" id="KW-0732">Signal</keyword>
<organism evidence="2 3">
    <name type="scientific">Arcicella rosea</name>
    <dbReference type="NCBI Taxonomy" id="502909"/>
    <lineage>
        <taxon>Bacteria</taxon>
        <taxon>Pseudomonadati</taxon>
        <taxon>Bacteroidota</taxon>
        <taxon>Cytophagia</taxon>
        <taxon>Cytophagales</taxon>
        <taxon>Flectobacillaceae</taxon>
        <taxon>Arcicella</taxon>
    </lineage>
</organism>
<dbReference type="InterPro" id="IPR051532">
    <property type="entry name" value="Ester_Hydrolysis_Enzymes"/>
</dbReference>
<evidence type="ECO:0000313" key="2">
    <source>
        <dbReference type="EMBL" id="MBB6002536.1"/>
    </source>
</evidence>
<dbReference type="EMBL" id="JACHKT010000006">
    <property type="protein sequence ID" value="MBB6002536.1"/>
    <property type="molecule type" value="Genomic_DNA"/>
</dbReference>
<proteinExistence type="predicted"/>
<dbReference type="SUPFAM" id="SSF52266">
    <property type="entry name" value="SGNH hydrolase"/>
    <property type="match status" value="1"/>
</dbReference>
<dbReference type="Gene3D" id="3.40.50.1110">
    <property type="entry name" value="SGNH hydrolase"/>
    <property type="match status" value="1"/>
</dbReference>
<keyword evidence="2" id="KW-0378">Hydrolase</keyword>
<comment type="caution">
    <text evidence="2">The sequence shown here is derived from an EMBL/GenBank/DDBJ whole genome shotgun (WGS) entry which is preliminary data.</text>
</comment>
<dbReference type="PANTHER" id="PTHR30383">
    <property type="entry name" value="THIOESTERASE 1/PROTEASE 1/LYSOPHOSPHOLIPASE L1"/>
    <property type="match status" value="1"/>
</dbReference>
<keyword evidence="2" id="KW-0326">Glycosidase</keyword>
<dbReference type="RefSeq" id="WP_184131738.1">
    <property type="nucleotide sequence ID" value="NZ_JACHKT010000006.1"/>
</dbReference>
<reference evidence="2 3" key="1">
    <citation type="submission" date="2020-08" db="EMBL/GenBank/DDBJ databases">
        <title>Functional genomics of gut bacteria from endangered species of beetles.</title>
        <authorList>
            <person name="Carlos-Shanley C."/>
        </authorList>
    </citation>
    <scope>NUCLEOTIDE SEQUENCE [LARGE SCALE GENOMIC DNA]</scope>
    <source>
        <strain evidence="2 3">S00070</strain>
    </source>
</reference>
<dbReference type="CDD" id="cd00229">
    <property type="entry name" value="SGNH_hydrolase"/>
    <property type="match status" value="1"/>
</dbReference>
<dbReference type="GO" id="GO:0004308">
    <property type="term" value="F:exo-alpha-sialidase activity"/>
    <property type="evidence" value="ECO:0007669"/>
    <property type="project" value="UniProtKB-EC"/>
</dbReference>